<organism evidence="2 3">
    <name type="scientific">Psychrobacillus psychrotolerans</name>
    <dbReference type="NCBI Taxonomy" id="126156"/>
    <lineage>
        <taxon>Bacteria</taxon>
        <taxon>Bacillati</taxon>
        <taxon>Bacillota</taxon>
        <taxon>Bacilli</taxon>
        <taxon>Bacillales</taxon>
        <taxon>Bacillaceae</taxon>
        <taxon>Psychrobacillus</taxon>
    </lineage>
</organism>
<dbReference type="SUPFAM" id="SSF54862">
    <property type="entry name" value="4Fe-4S ferredoxins"/>
    <property type="match status" value="1"/>
</dbReference>
<proteinExistence type="predicted"/>
<evidence type="ECO:0000259" key="1">
    <source>
        <dbReference type="Pfam" id="PF06902"/>
    </source>
</evidence>
<dbReference type="Pfam" id="PF06902">
    <property type="entry name" value="Fer4_19"/>
    <property type="match status" value="1"/>
</dbReference>
<feature type="domain" description="Divergent 4Fe-4S mono-cluster" evidence="1">
    <location>
        <begin position="16"/>
        <end position="79"/>
    </location>
</feature>
<name>A0A1I5V8B4_9BACI</name>
<dbReference type="Proteomes" id="UP000198734">
    <property type="component" value="Unassembled WGS sequence"/>
</dbReference>
<evidence type="ECO:0000313" key="2">
    <source>
        <dbReference type="EMBL" id="SFQ03607.1"/>
    </source>
</evidence>
<dbReference type="Gene3D" id="3.30.70.20">
    <property type="match status" value="1"/>
</dbReference>
<sequence>MADTEEDLIKLGYKKYYGDELDIYFHPIKCTHAANCIKYLPSVFDVNNKPWIYPNGALREDGKRVVQNCPSDALRFIDKRTVH</sequence>
<dbReference type="InterPro" id="IPR010693">
    <property type="entry name" value="Divergent_4Fe-4S_mono-cluster"/>
</dbReference>
<reference evidence="3" key="1">
    <citation type="submission" date="2016-10" db="EMBL/GenBank/DDBJ databases">
        <authorList>
            <person name="Varghese N."/>
            <person name="Submissions S."/>
        </authorList>
    </citation>
    <scope>NUCLEOTIDE SEQUENCE [LARGE SCALE GENOMIC DNA]</scope>
    <source>
        <strain evidence="3">DSM 11706</strain>
    </source>
</reference>
<dbReference type="AlphaFoldDB" id="A0A1I5V8B4"/>
<accession>A0A1I5V8B4</accession>
<gene>
    <name evidence="2" type="ORF">SAMN05421670_0708</name>
</gene>
<dbReference type="OrthoDB" id="9793389at2"/>
<protein>
    <submittedName>
        <fullName evidence="2">Uncharacterized Fe-S cluster protein YjdI</fullName>
    </submittedName>
</protein>
<evidence type="ECO:0000313" key="3">
    <source>
        <dbReference type="Proteomes" id="UP000198734"/>
    </source>
</evidence>
<dbReference type="RefSeq" id="WP_093534234.1">
    <property type="nucleotide sequence ID" value="NZ_FOXU01000001.1"/>
</dbReference>
<dbReference type="EMBL" id="FOXU01000001">
    <property type="protein sequence ID" value="SFQ03607.1"/>
    <property type="molecule type" value="Genomic_DNA"/>
</dbReference>
<keyword evidence="3" id="KW-1185">Reference proteome</keyword>
<dbReference type="STRING" id="126156.SAMN05421670_0708"/>